<dbReference type="EMBL" id="GHJT01007441">
    <property type="protein sequence ID" value="MOY41412.1"/>
    <property type="molecule type" value="Transcribed_RNA"/>
</dbReference>
<name>A0A4D5RVQ0_IXOSC</name>
<proteinExistence type="predicted"/>
<feature type="signal peptide" evidence="1">
    <location>
        <begin position="1"/>
        <end position="22"/>
    </location>
</feature>
<reference evidence="2" key="1">
    <citation type="submission" date="2019-04" db="EMBL/GenBank/DDBJ databases">
        <title>An insight into the mialome of Ixodes scapularis.</title>
        <authorList>
            <person name="Ribeiro J.M."/>
            <person name="Mather T.N."/>
            <person name="Karim S."/>
        </authorList>
    </citation>
    <scope>NUCLEOTIDE SEQUENCE</scope>
</reference>
<keyword evidence="1" id="KW-0732">Signal</keyword>
<evidence type="ECO:0000256" key="1">
    <source>
        <dbReference type="SAM" id="SignalP"/>
    </source>
</evidence>
<evidence type="ECO:0000313" key="2">
    <source>
        <dbReference type="EMBL" id="MOY41412.1"/>
    </source>
</evidence>
<sequence length="80" mass="8514">MGCLLRMPGLWRVAVAFCRALAARTRSVLTRCLSVIKGGTLTLEALVDLPAISTLSMTMWSASSSASCTGFATMSESQNR</sequence>
<organism evidence="2">
    <name type="scientific">Ixodes scapularis</name>
    <name type="common">Black-legged tick</name>
    <name type="synonym">Deer tick</name>
    <dbReference type="NCBI Taxonomy" id="6945"/>
    <lineage>
        <taxon>Eukaryota</taxon>
        <taxon>Metazoa</taxon>
        <taxon>Ecdysozoa</taxon>
        <taxon>Arthropoda</taxon>
        <taxon>Chelicerata</taxon>
        <taxon>Arachnida</taxon>
        <taxon>Acari</taxon>
        <taxon>Parasitiformes</taxon>
        <taxon>Ixodida</taxon>
        <taxon>Ixodoidea</taxon>
        <taxon>Ixodidae</taxon>
        <taxon>Ixodinae</taxon>
        <taxon>Ixodes</taxon>
    </lineage>
</organism>
<feature type="chain" id="PRO_5020026617" evidence="1">
    <location>
        <begin position="23"/>
        <end position="80"/>
    </location>
</feature>
<dbReference type="AlphaFoldDB" id="A0A4D5RVQ0"/>
<accession>A0A4D5RVQ0</accession>
<protein>
    <submittedName>
        <fullName evidence="2">Putative secreted protein</fullName>
    </submittedName>
</protein>